<dbReference type="Gene3D" id="3.10.20.740">
    <property type="match status" value="1"/>
</dbReference>
<organism evidence="8 9">
    <name type="scientific">Candidatus Schekmanbacteria bacterium RIFCSPLOWO2_12_FULL_38_15</name>
    <dbReference type="NCBI Taxonomy" id="1817883"/>
    <lineage>
        <taxon>Bacteria</taxon>
        <taxon>Candidatus Schekmaniibacteriota</taxon>
    </lineage>
</organism>
<feature type="domain" description="2Fe-2S ferredoxin-type" evidence="6">
    <location>
        <begin position="1"/>
        <end position="80"/>
    </location>
</feature>
<comment type="caution">
    <text evidence="8">The sequence shown here is derived from an EMBL/GenBank/DDBJ whole genome shotgun (WGS) entry which is preliminary data.</text>
</comment>
<evidence type="ECO:0000256" key="4">
    <source>
        <dbReference type="ARBA" id="ARBA00023004"/>
    </source>
</evidence>
<name>A0A1F7SME3_9BACT</name>
<keyword evidence="4" id="KW-0408">Iron</keyword>
<evidence type="ECO:0000313" key="9">
    <source>
        <dbReference type="Proteomes" id="UP000178082"/>
    </source>
</evidence>
<accession>A0A1F7SME3</accession>
<dbReference type="InterPro" id="IPR017900">
    <property type="entry name" value="4Fe4S_Fe_S_CS"/>
</dbReference>
<evidence type="ECO:0000256" key="1">
    <source>
        <dbReference type="ARBA" id="ARBA00022485"/>
    </source>
</evidence>
<evidence type="ECO:0000256" key="5">
    <source>
        <dbReference type="ARBA" id="ARBA00023014"/>
    </source>
</evidence>
<dbReference type="Proteomes" id="UP000178082">
    <property type="component" value="Unassembled WGS sequence"/>
</dbReference>
<evidence type="ECO:0000259" key="6">
    <source>
        <dbReference type="PROSITE" id="PS51085"/>
    </source>
</evidence>
<keyword evidence="3" id="KW-0677">Repeat</keyword>
<dbReference type="InterPro" id="IPR017896">
    <property type="entry name" value="4Fe4S_Fe-S-bd"/>
</dbReference>
<evidence type="ECO:0000313" key="8">
    <source>
        <dbReference type="EMBL" id="OGL54951.1"/>
    </source>
</evidence>
<dbReference type="PROSITE" id="PS51085">
    <property type="entry name" value="2FE2S_FER_2"/>
    <property type="match status" value="1"/>
</dbReference>
<dbReference type="SUPFAM" id="SSF54292">
    <property type="entry name" value="2Fe-2S ferredoxin-like"/>
    <property type="match status" value="1"/>
</dbReference>
<dbReference type="GO" id="GO:0051539">
    <property type="term" value="F:4 iron, 4 sulfur cluster binding"/>
    <property type="evidence" value="ECO:0007669"/>
    <property type="project" value="UniProtKB-KW"/>
</dbReference>
<dbReference type="Pfam" id="PF14697">
    <property type="entry name" value="Fer4_21"/>
    <property type="match status" value="1"/>
</dbReference>
<protein>
    <recommendedName>
        <fullName evidence="10">(2Fe-2S)-binding protein</fullName>
    </recommendedName>
</protein>
<dbReference type="InterPro" id="IPR036010">
    <property type="entry name" value="2Fe-2S_ferredoxin-like_sf"/>
</dbReference>
<dbReference type="InterPro" id="IPR050157">
    <property type="entry name" value="PSI_iron-sulfur_center"/>
</dbReference>
<evidence type="ECO:0000259" key="7">
    <source>
        <dbReference type="PROSITE" id="PS51379"/>
    </source>
</evidence>
<dbReference type="PROSITE" id="PS00198">
    <property type="entry name" value="4FE4S_FER_1"/>
    <property type="match status" value="1"/>
</dbReference>
<dbReference type="Gene3D" id="3.30.70.20">
    <property type="match status" value="1"/>
</dbReference>
<dbReference type="PROSITE" id="PS51379">
    <property type="entry name" value="4FE4S_FER_2"/>
    <property type="match status" value="1"/>
</dbReference>
<feature type="domain" description="4Fe-4S ferredoxin-type" evidence="7">
    <location>
        <begin position="155"/>
        <end position="185"/>
    </location>
</feature>
<dbReference type="PANTHER" id="PTHR24960:SF84">
    <property type="entry name" value="HYDROGENASE SUBUNIT"/>
    <property type="match status" value="1"/>
</dbReference>
<dbReference type="PANTHER" id="PTHR24960">
    <property type="entry name" value="PHOTOSYSTEM I IRON-SULFUR CENTER-RELATED"/>
    <property type="match status" value="1"/>
</dbReference>
<evidence type="ECO:0000256" key="2">
    <source>
        <dbReference type="ARBA" id="ARBA00022723"/>
    </source>
</evidence>
<gene>
    <name evidence="8" type="ORF">A3G31_01830</name>
</gene>
<dbReference type="Pfam" id="PF13510">
    <property type="entry name" value="Fer2_4"/>
    <property type="match status" value="1"/>
</dbReference>
<keyword evidence="5" id="KW-0411">Iron-sulfur</keyword>
<dbReference type="GO" id="GO:0046872">
    <property type="term" value="F:metal ion binding"/>
    <property type="evidence" value="ECO:0007669"/>
    <property type="project" value="UniProtKB-KW"/>
</dbReference>
<evidence type="ECO:0008006" key="10">
    <source>
        <dbReference type="Google" id="ProtNLM"/>
    </source>
</evidence>
<keyword evidence="2" id="KW-0479">Metal-binding</keyword>
<dbReference type="FunFam" id="3.30.70.20:FF:000035">
    <property type="entry name" value="Iron hydrogenase 1"/>
    <property type="match status" value="1"/>
</dbReference>
<evidence type="ECO:0000256" key="3">
    <source>
        <dbReference type="ARBA" id="ARBA00022737"/>
    </source>
</evidence>
<keyword evidence="1" id="KW-0004">4Fe-4S</keyword>
<dbReference type="STRING" id="1817883.A3G31_01830"/>
<sequence>MLSIKINGIKTEAKEGATILDVARQEMIYIPTLCHHDSMKPYGGCRLCAVEIGENSNSRIVSSCQYIVEDGLVVRTDTDRVKKVRELVLRLLLIDASENSKLLELAERLKVKKIERFKSKNEPCILCGLCIRACREIVGVSAIDYVKRGYERVVASPFFKKSKDCIGCGTCFYVCPTGAVKMHEIEEGEKAQIPEGEEINGPAMIIDNWKVGFDYKKCKVCGESFIPSKQVEFIREKVKVQDEFFETCLMCKKEEVKKSKP</sequence>
<proteinExistence type="predicted"/>
<dbReference type="EMBL" id="MGDI01000005">
    <property type="protein sequence ID" value="OGL54951.1"/>
    <property type="molecule type" value="Genomic_DNA"/>
</dbReference>
<dbReference type="InterPro" id="IPR001041">
    <property type="entry name" value="2Fe-2S_ferredoxin-type"/>
</dbReference>
<reference evidence="8 9" key="1">
    <citation type="journal article" date="2016" name="Nat. Commun.">
        <title>Thousands of microbial genomes shed light on interconnected biogeochemical processes in an aquifer system.</title>
        <authorList>
            <person name="Anantharaman K."/>
            <person name="Brown C.T."/>
            <person name="Hug L.A."/>
            <person name="Sharon I."/>
            <person name="Castelle C.J."/>
            <person name="Probst A.J."/>
            <person name="Thomas B.C."/>
            <person name="Singh A."/>
            <person name="Wilkins M.J."/>
            <person name="Karaoz U."/>
            <person name="Brodie E.L."/>
            <person name="Williams K.H."/>
            <person name="Hubbard S.S."/>
            <person name="Banfield J.F."/>
        </authorList>
    </citation>
    <scope>NUCLEOTIDE SEQUENCE [LARGE SCALE GENOMIC DNA]</scope>
</reference>
<dbReference type="CDD" id="cd00207">
    <property type="entry name" value="fer2"/>
    <property type="match status" value="1"/>
</dbReference>
<dbReference type="AlphaFoldDB" id="A0A1F7SME3"/>
<dbReference type="SUPFAM" id="SSF54862">
    <property type="entry name" value="4Fe-4S ferredoxins"/>
    <property type="match status" value="1"/>
</dbReference>